<evidence type="ECO:0000256" key="13">
    <source>
        <dbReference type="RuleBase" id="RU362012"/>
    </source>
</evidence>
<dbReference type="SUPFAM" id="SSF55021">
    <property type="entry name" value="ACT-like"/>
    <property type="match status" value="2"/>
</dbReference>
<evidence type="ECO:0000313" key="16">
    <source>
        <dbReference type="Proteomes" id="UP000472676"/>
    </source>
</evidence>
<keyword evidence="7 13" id="KW-0412">Isoleucine biosynthesis</keyword>
<dbReference type="EMBL" id="JAAMOW010000005">
    <property type="protein sequence ID" value="NGY05364.1"/>
    <property type="molecule type" value="Genomic_DNA"/>
</dbReference>
<dbReference type="FunFam" id="3.40.50.1100:FF:000008">
    <property type="entry name" value="L-threonine dehydratase"/>
    <property type="match status" value="1"/>
</dbReference>
<evidence type="ECO:0000256" key="6">
    <source>
        <dbReference type="ARBA" id="ARBA00022605"/>
    </source>
</evidence>
<dbReference type="GO" id="GO:0009097">
    <property type="term" value="P:isoleucine biosynthetic process"/>
    <property type="evidence" value="ECO:0007669"/>
    <property type="project" value="UniProtKB-UniRule"/>
</dbReference>
<reference evidence="15 16" key="1">
    <citation type="journal article" date="2014" name="Int. J. Syst. Evol. Microbiol.">
        <title>Solimonas terrae sp. nov., isolated from soil.</title>
        <authorList>
            <person name="Kim S.J."/>
            <person name="Moon J.Y."/>
            <person name="Weon H.Y."/>
            <person name="Ahn J.H."/>
            <person name="Chen W.M."/>
            <person name="Kwon S.W."/>
        </authorList>
    </citation>
    <scope>NUCLEOTIDE SEQUENCE [LARGE SCALE GENOMIC DNA]</scope>
    <source>
        <strain evidence="15 16">KIS83-12</strain>
    </source>
</reference>
<dbReference type="GO" id="GO:0030170">
    <property type="term" value="F:pyridoxal phosphate binding"/>
    <property type="evidence" value="ECO:0007669"/>
    <property type="project" value="InterPro"/>
</dbReference>
<dbReference type="CDD" id="cd01562">
    <property type="entry name" value="Thr-dehyd"/>
    <property type="match status" value="1"/>
</dbReference>
<dbReference type="Proteomes" id="UP000472676">
    <property type="component" value="Unassembled WGS sequence"/>
</dbReference>
<dbReference type="GO" id="GO:0004794">
    <property type="term" value="F:threonine deaminase activity"/>
    <property type="evidence" value="ECO:0007669"/>
    <property type="project" value="UniProtKB-UniRule"/>
</dbReference>
<comment type="function">
    <text evidence="12 13">Catalyzes the anaerobic formation of alpha-ketobutyrate and ammonia from threonine in a two-step reaction. The first step involved a dehydration of threonine and a production of enamine intermediates (aminocrotonate), which tautomerizes to its imine form (iminobutyrate). Both intermediates are unstable and short-lived. The second step is the nonenzymatic hydrolysis of the enamine/imine intermediates to form 2-ketobutyrate and free ammonia. In the low water environment of the cell, the second step is accelerated by RidA.</text>
</comment>
<keyword evidence="11 13" id="KW-0100">Branched-chain amino acid biosynthesis</keyword>
<dbReference type="PANTHER" id="PTHR48078:SF11">
    <property type="entry name" value="THREONINE DEHYDRATASE, MITOCHONDRIAL"/>
    <property type="match status" value="1"/>
</dbReference>
<dbReference type="InterPro" id="IPR001926">
    <property type="entry name" value="TrpB-like_PALP"/>
</dbReference>
<keyword evidence="6 13" id="KW-0028">Amino-acid biosynthesis</keyword>
<protein>
    <recommendedName>
        <fullName evidence="13">L-threonine dehydratase</fullName>
        <ecNumber evidence="13">4.3.1.19</ecNumber>
    </recommendedName>
    <alternativeName>
        <fullName evidence="13">Threonine deaminase</fullName>
    </alternativeName>
</protein>
<evidence type="ECO:0000313" key="15">
    <source>
        <dbReference type="EMBL" id="NGY05364.1"/>
    </source>
</evidence>
<evidence type="ECO:0000256" key="9">
    <source>
        <dbReference type="ARBA" id="ARBA00022898"/>
    </source>
</evidence>
<dbReference type="InterPro" id="IPR038110">
    <property type="entry name" value="TD_ACT-like_sf"/>
</dbReference>
<dbReference type="GO" id="GO:0006567">
    <property type="term" value="P:L-threonine catabolic process"/>
    <property type="evidence" value="ECO:0007669"/>
    <property type="project" value="TreeGrafter"/>
</dbReference>
<proteinExistence type="inferred from homology"/>
<dbReference type="UniPathway" id="UPA00047">
    <property type="reaction ID" value="UER00054"/>
</dbReference>
<comment type="pathway">
    <text evidence="3 13">Amino-acid biosynthesis; L-isoleucine biosynthesis; 2-oxobutanoate from L-threonine: step 1/1.</text>
</comment>
<dbReference type="GO" id="GO:0006565">
    <property type="term" value="P:L-serine catabolic process"/>
    <property type="evidence" value="ECO:0007669"/>
    <property type="project" value="TreeGrafter"/>
</dbReference>
<evidence type="ECO:0000256" key="5">
    <source>
        <dbReference type="ARBA" id="ARBA00011881"/>
    </source>
</evidence>
<dbReference type="NCBIfam" id="TIGR01124">
    <property type="entry name" value="ilvA_2Cterm"/>
    <property type="match status" value="1"/>
</dbReference>
<organism evidence="15 16">
    <name type="scientific">Solimonas terrae</name>
    <dbReference type="NCBI Taxonomy" id="1396819"/>
    <lineage>
        <taxon>Bacteria</taxon>
        <taxon>Pseudomonadati</taxon>
        <taxon>Pseudomonadota</taxon>
        <taxon>Gammaproteobacteria</taxon>
        <taxon>Nevskiales</taxon>
        <taxon>Nevskiaceae</taxon>
        <taxon>Solimonas</taxon>
    </lineage>
</organism>
<dbReference type="PROSITE" id="PS51672">
    <property type="entry name" value="ACT_LIKE"/>
    <property type="match status" value="2"/>
</dbReference>
<comment type="similarity">
    <text evidence="4 13">Belongs to the serine/threonine dehydratase family.</text>
</comment>
<dbReference type="CDD" id="cd04906">
    <property type="entry name" value="ACT_ThrD-I_1"/>
    <property type="match status" value="1"/>
</dbReference>
<dbReference type="PROSITE" id="PS00165">
    <property type="entry name" value="DEHYDRATASE_SER_THR"/>
    <property type="match status" value="1"/>
</dbReference>
<comment type="catalytic activity">
    <reaction evidence="1 13">
        <text>L-threonine = 2-oxobutanoate + NH4(+)</text>
        <dbReference type="Rhea" id="RHEA:22108"/>
        <dbReference type="ChEBI" id="CHEBI:16763"/>
        <dbReference type="ChEBI" id="CHEBI:28938"/>
        <dbReference type="ChEBI" id="CHEBI:57926"/>
        <dbReference type="EC" id="4.3.1.19"/>
    </reaction>
</comment>
<evidence type="ECO:0000256" key="4">
    <source>
        <dbReference type="ARBA" id="ARBA00010869"/>
    </source>
</evidence>
<comment type="subunit">
    <text evidence="5 13">Homotetramer.</text>
</comment>
<dbReference type="RefSeq" id="WP_166257061.1">
    <property type="nucleotide sequence ID" value="NZ_JAAMOW010000005.1"/>
</dbReference>
<accession>A0A6M2BSN1</accession>
<dbReference type="InterPro" id="IPR005787">
    <property type="entry name" value="Thr_deHydtase_biosynth"/>
</dbReference>
<evidence type="ECO:0000256" key="3">
    <source>
        <dbReference type="ARBA" id="ARBA00004810"/>
    </source>
</evidence>
<dbReference type="AlphaFoldDB" id="A0A6M2BSN1"/>
<comment type="caution">
    <text evidence="15">The sequence shown here is derived from an EMBL/GenBank/DDBJ whole genome shotgun (WGS) entry which is preliminary data.</text>
</comment>
<keyword evidence="10 13" id="KW-0456">Lyase</keyword>
<evidence type="ECO:0000256" key="11">
    <source>
        <dbReference type="ARBA" id="ARBA00023304"/>
    </source>
</evidence>
<evidence type="ECO:0000259" key="14">
    <source>
        <dbReference type="PROSITE" id="PS51672"/>
    </source>
</evidence>
<dbReference type="InterPro" id="IPR045865">
    <property type="entry name" value="ACT-like_dom_sf"/>
</dbReference>
<evidence type="ECO:0000256" key="1">
    <source>
        <dbReference type="ARBA" id="ARBA00001274"/>
    </source>
</evidence>
<dbReference type="InterPro" id="IPR000634">
    <property type="entry name" value="Ser/Thr_deHydtase_PyrdxlP-BS"/>
</dbReference>
<evidence type="ECO:0000256" key="8">
    <source>
        <dbReference type="ARBA" id="ARBA00022737"/>
    </source>
</evidence>
<dbReference type="GO" id="GO:0003941">
    <property type="term" value="F:L-serine ammonia-lyase activity"/>
    <property type="evidence" value="ECO:0007669"/>
    <property type="project" value="TreeGrafter"/>
</dbReference>
<keyword evidence="9 13" id="KW-0663">Pyridoxal phosphate</keyword>
<dbReference type="CDD" id="cd04907">
    <property type="entry name" value="ACT_ThrD-I_2"/>
    <property type="match status" value="1"/>
</dbReference>
<dbReference type="Pfam" id="PF00291">
    <property type="entry name" value="PALP"/>
    <property type="match status" value="1"/>
</dbReference>
<dbReference type="NCBIfam" id="NF006674">
    <property type="entry name" value="PRK09224.1"/>
    <property type="match status" value="1"/>
</dbReference>
<dbReference type="SUPFAM" id="SSF53686">
    <property type="entry name" value="Tryptophan synthase beta subunit-like PLP-dependent enzymes"/>
    <property type="match status" value="1"/>
</dbReference>
<name>A0A6M2BSN1_9GAMM</name>
<keyword evidence="16" id="KW-1185">Reference proteome</keyword>
<evidence type="ECO:0000256" key="7">
    <source>
        <dbReference type="ARBA" id="ARBA00022624"/>
    </source>
</evidence>
<dbReference type="Gene3D" id="3.40.1020.10">
    <property type="entry name" value="Biosynthetic Threonine Deaminase, Domain 3"/>
    <property type="match status" value="1"/>
</dbReference>
<dbReference type="Gene3D" id="3.40.50.1100">
    <property type="match status" value="2"/>
</dbReference>
<dbReference type="FunFam" id="3.40.1020.10:FF:000001">
    <property type="entry name" value="L-threonine dehydratase"/>
    <property type="match status" value="1"/>
</dbReference>
<dbReference type="InterPro" id="IPR036052">
    <property type="entry name" value="TrpB-like_PALP_sf"/>
</dbReference>
<comment type="cofactor">
    <cofactor evidence="2 13">
        <name>pyridoxal 5'-phosphate</name>
        <dbReference type="ChEBI" id="CHEBI:597326"/>
    </cofactor>
</comment>
<gene>
    <name evidence="13 15" type="primary">ilvA</name>
    <name evidence="15" type="ORF">G7Y85_11335</name>
</gene>
<dbReference type="InterPro" id="IPR001721">
    <property type="entry name" value="TD_ACT-like"/>
</dbReference>
<dbReference type="PANTHER" id="PTHR48078">
    <property type="entry name" value="THREONINE DEHYDRATASE, MITOCHONDRIAL-RELATED"/>
    <property type="match status" value="1"/>
</dbReference>
<sequence>MLQQYRARIENARVYDVACISGLEHASRLSQRLDNRVLFKREDQQSVYSFKLRGAYNKIAQLTAAQRARGVVTASAGNHAQGVALAAQHLGMSAHIVMPRTTPALKVEAVRAMGGKAILHGDAYDDAREHAEQLVRDKGWTMIHPYDDPDVIAGQGTIGLELLQQCATLDAVFVPVGGGGLLAGVAAAIKAVNPGVRIIAVEPDDSNCFAAAMQAGRRVVLPQVGLFADGVAVRQIGEETFRVARHLVDGTVLVSVDEICAATRDIFYDKRALPEPAGAVAVAGLKRWVHENGVHGQTLAAIISGANVNFDRLRHIAERAELGDDAEALLAVTLPERPGAYKQFLRQLGKRVITEFNYRYADGGKAHVFLGLRLAGGADELETLTTALRVQGYEVVDMHGNEMAKDHVRFMVGGRCPGLPNERLFRFEFPERPGACADFLHAIGSRWNISLFHYRNHGAAYGRVLCGLQIPKKEWAECRRSLDALGYEYAEETDNPAYRLFLGTD</sequence>
<dbReference type="InterPro" id="IPR050147">
    <property type="entry name" value="Ser/Thr_Dehydratase"/>
</dbReference>
<evidence type="ECO:0000256" key="2">
    <source>
        <dbReference type="ARBA" id="ARBA00001933"/>
    </source>
</evidence>
<evidence type="ECO:0000256" key="12">
    <source>
        <dbReference type="ARBA" id="ARBA00025527"/>
    </source>
</evidence>
<evidence type="ECO:0000256" key="10">
    <source>
        <dbReference type="ARBA" id="ARBA00023239"/>
    </source>
</evidence>
<feature type="domain" description="ACT-like" evidence="14">
    <location>
        <begin position="423"/>
        <end position="494"/>
    </location>
</feature>
<keyword evidence="8" id="KW-0677">Repeat</keyword>
<dbReference type="EC" id="4.3.1.19" evidence="13"/>
<feature type="domain" description="ACT-like" evidence="14">
    <location>
        <begin position="328"/>
        <end position="400"/>
    </location>
</feature>
<dbReference type="Pfam" id="PF00585">
    <property type="entry name" value="Thr_dehydrat_C"/>
    <property type="match status" value="2"/>
</dbReference>